<evidence type="ECO:0000256" key="3">
    <source>
        <dbReference type="ARBA" id="ARBA00022679"/>
    </source>
</evidence>
<keyword evidence="5 10" id="KW-0547">Nucleotide-binding</keyword>
<dbReference type="Pfam" id="PF13513">
    <property type="entry name" value="HEAT_EZ"/>
    <property type="match status" value="1"/>
</dbReference>
<keyword evidence="16" id="KW-1185">Reference proteome</keyword>
<dbReference type="InterPro" id="IPR014009">
    <property type="entry name" value="PIK_FAT"/>
</dbReference>
<dbReference type="InterPro" id="IPR000403">
    <property type="entry name" value="PI3/4_kinase_cat_dom"/>
</dbReference>
<dbReference type="InterPro" id="IPR036738">
    <property type="entry name" value="FRB_sf"/>
</dbReference>
<evidence type="ECO:0000256" key="7">
    <source>
        <dbReference type="ARBA" id="ARBA00022840"/>
    </source>
</evidence>
<dbReference type="PROSITE" id="PS00916">
    <property type="entry name" value="PI3_4_KINASE_2"/>
    <property type="match status" value="1"/>
</dbReference>
<evidence type="ECO:0000256" key="4">
    <source>
        <dbReference type="ARBA" id="ARBA00022737"/>
    </source>
</evidence>
<dbReference type="Pfam" id="PF02259">
    <property type="entry name" value="FAT"/>
    <property type="match status" value="1"/>
</dbReference>
<dbReference type="Gene3D" id="1.25.10.10">
    <property type="entry name" value="Leucine-rich Repeat Variant"/>
    <property type="match status" value="4"/>
</dbReference>
<evidence type="ECO:0000256" key="8">
    <source>
        <dbReference type="ARBA" id="ARBA00047899"/>
    </source>
</evidence>
<name>A0AAX4P271_9CHLO</name>
<dbReference type="SMART" id="SM01346">
    <property type="entry name" value="DUF3385"/>
    <property type="match status" value="1"/>
</dbReference>
<accession>A0AAX4P271</accession>
<dbReference type="GO" id="GO:0005737">
    <property type="term" value="C:cytoplasm"/>
    <property type="evidence" value="ECO:0007669"/>
    <property type="project" value="TreeGrafter"/>
</dbReference>
<evidence type="ECO:0000259" key="12">
    <source>
        <dbReference type="PROSITE" id="PS50290"/>
    </source>
</evidence>
<dbReference type="InterPro" id="IPR011989">
    <property type="entry name" value="ARM-like"/>
</dbReference>
<dbReference type="SMART" id="SM00146">
    <property type="entry name" value="PI3Kc"/>
    <property type="match status" value="1"/>
</dbReference>
<dbReference type="CDD" id="cd05169">
    <property type="entry name" value="PIKKc_TOR"/>
    <property type="match status" value="1"/>
</dbReference>
<evidence type="ECO:0000313" key="16">
    <source>
        <dbReference type="Proteomes" id="UP001472866"/>
    </source>
</evidence>
<comment type="catalytic activity">
    <reaction evidence="9">
        <text>L-seryl-[protein] + ATP = O-phospho-L-seryl-[protein] + ADP + H(+)</text>
        <dbReference type="Rhea" id="RHEA:17989"/>
        <dbReference type="Rhea" id="RHEA-COMP:9863"/>
        <dbReference type="Rhea" id="RHEA-COMP:11604"/>
        <dbReference type="ChEBI" id="CHEBI:15378"/>
        <dbReference type="ChEBI" id="CHEBI:29999"/>
        <dbReference type="ChEBI" id="CHEBI:30616"/>
        <dbReference type="ChEBI" id="CHEBI:83421"/>
        <dbReference type="ChEBI" id="CHEBI:456216"/>
        <dbReference type="EC" id="2.7.11.1"/>
    </reaction>
</comment>
<dbReference type="GO" id="GO:0031932">
    <property type="term" value="C:TORC2 complex"/>
    <property type="evidence" value="ECO:0007669"/>
    <property type="project" value="TreeGrafter"/>
</dbReference>
<evidence type="ECO:0000256" key="1">
    <source>
        <dbReference type="ARBA" id="ARBA00011031"/>
    </source>
</evidence>
<dbReference type="Pfam" id="PF00454">
    <property type="entry name" value="PI3_PI4_kinase"/>
    <property type="match status" value="1"/>
</dbReference>
<dbReference type="SMART" id="SM01345">
    <property type="entry name" value="Rapamycin_bind"/>
    <property type="match status" value="1"/>
</dbReference>
<dbReference type="SMART" id="SM01343">
    <property type="entry name" value="FATC"/>
    <property type="match status" value="1"/>
</dbReference>
<protein>
    <recommendedName>
        <fullName evidence="10">Serine/threonine-protein kinase TOR</fullName>
        <ecNumber evidence="10">2.7.11.1</ecNumber>
    </recommendedName>
</protein>
<dbReference type="GO" id="GO:0044877">
    <property type="term" value="F:protein-containing complex binding"/>
    <property type="evidence" value="ECO:0007669"/>
    <property type="project" value="InterPro"/>
</dbReference>
<evidence type="ECO:0000256" key="9">
    <source>
        <dbReference type="ARBA" id="ARBA00048679"/>
    </source>
</evidence>
<dbReference type="SUPFAM" id="SSF56112">
    <property type="entry name" value="Protein kinase-like (PK-like)"/>
    <property type="match status" value="1"/>
</dbReference>
<dbReference type="FunFam" id="1.20.120.150:FF:000001">
    <property type="entry name" value="Serine/threonine-protein kinase TOR"/>
    <property type="match status" value="1"/>
</dbReference>
<sequence length="2570" mass="285769">MASLTVGGKVDTLATLLGELCKRDGGFGPGEDGPGRYGARGRAGTSGGFGISNLVSSFRGLSPRKRSTATTQRVLKLIDEDDELEEELAHLDSGSNLDKLGSAGRSGSGSSLSIPGTPGTPALSPSASPLRVRDTFSSDASSEASVSSRSLATEKLRLKRHREYRQLQRIASTRQAAFTSQSQQALHDYVGSEARELGGAAFTRFMNDLYTRVFQLVNSTEPHERLGGVRAIDALIDVSLLGENATKISRFANYLRDIFQPSTDAVTLAAAAKALGHLVHSGGPVTADVVEFEVKRALEWLQGERVEYKRLAAVLILKELAKNSPTVFNVHVAVFIRSIWSGLRDPKLSIRRASIAALRACLVVVEKRETRYRVKWYYELFEETKRGARKGSSGADSVHGSLLVIGELLRHTGEFMLARYREVVEMVLQYRDSRERIIRSSVVTLLPRIASFAPERFAQSYLEESMTFLLNALKSSNERSAAFAAIGHLAQALGHASFHATKKMEAHLPSICATIRDVLVVKKGKKICVEAIECVGALALGLGLRWKPYCISLLDTVFNTGMSSQLVSALEKIVKSLPELMQQVQDRLLQKITQILYRKETQHRIQGAEPTCLALRTLGIFDFGNASLLEFVKSTVLSFLDDPIVNVRQEAALTCCDLLEGHLVQGYQERNGPLPRRYCHANPRVSHGTLEVILGKLLMVAITDIDPSVRTTVLMRFKDTSTFDKLLAQADMLQASFNALNDEAFSVREMAIELVGRLAGLNPAYVLPALRRLLLQLLTDLEYSADSKHKEDSARLLGNLIDAAPRLVLPYVSPVLKSLVNKLKPQAERQGMAEVAGSGETGVAIAVLSTIGKLALVGGSLMRSHVPQLLPLLIGSLQDSSSAVRRDVAVSTMGDLIESTGYVVQPYTDYPQLLGVLLRLLNESSFATRHKLIKLLGILGSFDPHEYKVSQSVFATEKARSTEAGRAKGFGEQGLDLHDQVPSFGLVTSSDEYYPTVAINVLMQVLHDGSMKSHHLMVIRSLMFIFQALGIKCVQYLPKVMPVLFHVAKSCDEGLRQFIFQQFTVLVSITKQHLGKYLDDILALVQQYWGSELLMKPILQLLEQLSHNFHDEFRTYLPQLLPRIVTILADAERRTDYTYVPHVLHAIESFGSSIEDNLHILLPALMRLISPNTTATPLEIRRTILESLARILKCMKLSGYGSAIIQPLARILSLGPESLKRTTLDTICAAAVSLGEEFSFFVPSIRKLLIAQNIHHDVFEAIASCLALSEPPCTVDTVDYNASTAFDYIMKTKMNGQAPDKLDIMPTPELKYSVNEQNLKKAWESSQRSTKEDWVEWMRHFSVELLKESPSPALRACYTLAQVQPHTAKDLFAAGFISCWSELSSNSQQQLIRSLEAAFNSPTIPTEIVTSLLNLAEFMEHDGKPLQVDYRMLGALAERCHAFAKALHYKEMEFQELPESCVEALISIYNQLNQPDAAVGVLANAQQELQVELKESWYEKLQQWDEALEAYRKKQQISPAGSQAALEAALGCLRCLAALAEWEELSKLCRDIWLNADVALRRELAPTAAHAAWHMGQWTEMAEYVSMIESSGTLGTSSSTPGVTGPMVNVAATSTFLHAVLKIHEGEIAEGLAHIEQSRELLATELTARVGESYERAYGDMVRVQQLVELEEVIEYSRVAVGGAAEAARDQGDRRELIRQMWHDRLWGVQRNVEVWQALLSVRSLVLPVSEDSDTWLKFASLCRKSGRLRQSKRTLIKLLNYDPGLKAAGEPGYGAGSGAPKAMYAYCKYLWSIGNFQDAYVRLQELSHELRQGSQGYLGASAGQAQMVEAGSAHRSGIFQSSIHSGKPPLQARVCLKRGLWHWSLVQDEMDEKSISEILSSLRAATESARGWSKAWHHWALFNVAAMEYHSSQAPSAVARHVAPAVLGFFRSIALSQSANGRRGGSSGNLQDILRLLTLWFNHGDQADVEAALIEGFGHVSIDTWLLVIPQIIARIHTNSARVRQLIQSLFMRIGRHHPQALMYPLLVACKSSSSSRRAAAMSVLDNVRQHSATLVEQAQLVSQELIRMAVLWHEMWHEALEDASRLYFGENNVDAMLNVLLPLHVLLEKNGPETLQEIAFIQAYGRELQEAHEWCNKYRVSRKEAELHQAWDLYYHVFKRINKQLPSLTTLQLQYVAPALVRAQGLELAVPGTYVAGEPVVTISSFAPQLNVITSKQRPRKLTIHGGDGSDYVFLLKGHEDLRQDERVMQLFGLVNTLLRNDRNTSEHDLSIARYSVTPLSPNSGLIGWVPNCDTLHTLIREFREARKIPLNIEHRLMMAMAPDYEHLPLINKVEVFEHALNETTGDDLAKVLWLKSRTSEVWLDRRTNYTRSLAVMSVVGYILGLGDRHPSNLMLDRHSGKILHIDFGDCFEASMNREKFPEKVPFRLTRMLVQAMGVSGVEGNYRSTSEKVMLVLRSNKDSVMAMLEAFVHDPLINWRLLQKTDTEEVKSKESGAEGTSVDPEEVLNERAVAVMKRLGDKLTGRDFSPDGESIESDSVPAQVQRLIQQATSHECLCQNYIGWCPFW</sequence>
<dbReference type="Pfam" id="PF23593">
    <property type="entry name" value="HEAT_ATR"/>
    <property type="match status" value="1"/>
</dbReference>
<dbReference type="EC" id="2.7.11.1" evidence="10"/>
<feature type="domain" description="PI3K/PI4K catalytic" evidence="12">
    <location>
        <begin position="2208"/>
        <end position="2526"/>
    </location>
</feature>
<dbReference type="EMBL" id="CP151502">
    <property type="protein sequence ID" value="WZN60299.1"/>
    <property type="molecule type" value="Genomic_DNA"/>
</dbReference>
<evidence type="ECO:0000259" key="13">
    <source>
        <dbReference type="PROSITE" id="PS51189"/>
    </source>
</evidence>
<feature type="region of interest" description="Disordered" evidence="11">
    <location>
        <begin position="94"/>
        <end position="144"/>
    </location>
</feature>
<dbReference type="GO" id="GO:0031931">
    <property type="term" value="C:TORC1 complex"/>
    <property type="evidence" value="ECO:0007669"/>
    <property type="project" value="TreeGrafter"/>
</dbReference>
<keyword evidence="4" id="KW-0677">Repeat</keyword>
<dbReference type="Proteomes" id="UP001472866">
    <property type="component" value="Chromosome 02"/>
</dbReference>
<dbReference type="GO" id="GO:0005634">
    <property type="term" value="C:nucleus"/>
    <property type="evidence" value="ECO:0007669"/>
    <property type="project" value="TreeGrafter"/>
</dbReference>
<dbReference type="InterPro" id="IPR024585">
    <property type="entry name" value="mTOR_dom"/>
</dbReference>
<dbReference type="InterPro" id="IPR009076">
    <property type="entry name" value="FRB_dom"/>
</dbReference>
<dbReference type="SUPFAM" id="SSF47212">
    <property type="entry name" value="FKBP12-rapamycin-binding domain of FKBP-rapamycin-associated protein (FRAP)"/>
    <property type="match status" value="1"/>
</dbReference>
<dbReference type="InterPro" id="IPR003151">
    <property type="entry name" value="PIK-rel_kinase_FAT"/>
</dbReference>
<dbReference type="FunFam" id="1.10.1070.11:FF:000029">
    <property type="entry name" value="Serine/threonine-protein kinase TOR"/>
    <property type="match status" value="1"/>
</dbReference>
<dbReference type="Pfam" id="PF02260">
    <property type="entry name" value="FATC"/>
    <property type="match status" value="1"/>
</dbReference>
<dbReference type="InterPro" id="IPR018936">
    <property type="entry name" value="PI3/4_kinase_CS"/>
</dbReference>
<dbReference type="PANTHER" id="PTHR11139:SF9">
    <property type="entry name" value="SERINE_THREONINE-PROTEIN KINASE MTOR"/>
    <property type="match status" value="1"/>
</dbReference>
<dbReference type="Gene3D" id="1.20.120.150">
    <property type="entry name" value="FKBP12-rapamycin binding domain"/>
    <property type="match status" value="1"/>
</dbReference>
<dbReference type="Pfam" id="PF08771">
    <property type="entry name" value="FRB_dom"/>
    <property type="match status" value="1"/>
</dbReference>
<dbReference type="InterPro" id="IPR011009">
    <property type="entry name" value="Kinase-like_dom_sf"/>
</dbReference>
<dbReference type="InterPro" id="IPR026683">
    <property type="entry name" value="TOR_cat"/>
</dbReference>
<proteinExistence type="inferred from homology"/>
<dbReference type="GO" id="GO:0031929">
    <property type="term" value="P:TOR signaling"/>
    <property type="evidence" value="ECO:0007669"/>
    <property type="project" value="TreeGrafter"/>
</dbReference>
<evidence type="ECO:0000256" key="6">
    <source>
        <dbReference type="ARBA" id="ARBA00022777"/>
    </source>
</evidence>
<dbReference type="InterPro" id="IPR036940">
    <property type="entry name" value="PI3/4_kinase_cat_sf"/>
</dbReference>
<evidence type="ECO:0000313" key="15">
    <source>
        <dbReference type="EMBL" id="WZN60299.1"/>
    </source>
</evidence>
<dbReference type="Gene3D" id="1.10.1070.11">
    <property type="entry name" value="Phosphatidylinositol 3-/4-kinase, catalytic domain"/>
    <property type="match status" value="1"/>
</dbReference>
<comment type="similarity">
    <text evidence="1 10">Belongs to the PI3/PI4-kinase family.</text>
</comment>
<dbReference type="InterPro" id="IPR057564">
    <property type="entry name" value="HEAT_ATR"/>
</dbReference>
<keyword evidence="3 10" id="KW-0808">Transferase</keyword>
<dbReference type="GO" id="GO:0016242">
    <property type="term" value="P:negative regulation of macroautophagy"/>
    <property type="evidence" value="ECO:0007669"/>
    <property type="project" value="TreeGrafter"/>
</dbReference>
<comment type="catalytic activity">
    <reaction evidence="8 10">
        <text>L-threonyl-[protein] + ATP = O-phospho-L-threonyl-[protein] + ADP + H(+)</text>
        <dbReference type="Rhea" id="RHEA:46608"/>
        <dbReference type="Rhea" id="RHEA-COMP:11060"/>
        <dbReference type="Rhea" id="RHEA-COMP:11605"/>
        <dbReference type="ChEBI" id="CHEBI:15378"/>
        <dbReference type="ChEBI" id="CHEBI:30013"/>
        <dbReference type="ChEBI" id="CHEBI:30616"/>
        <dbReference type="ChEBI" id="CHEBI:61977"/>
        <dbReference type="ChEBI" id="CHEBI:456216"/>
        <dbReference type="EC" id="2.7.11.1"/>
    </reaction>
</comment>
<reference evidence="15 16" key="1">
    <citation type="submission" date="2024-03" db="EMBL/GenBank/DDBJ databases">
        <title>Complete genome sequence of the green alga Chloropicon roscoffensis RCC1871.</title>
        <authorList>
            <person name="Lemieux C."/>
            <person name="Pombert J.-F."/>
            <person name="Otis C."/>
            <person name="Turmel M."/>
        </authorList>
    </citation>
    <scope>NUCLEOTIDE SEQUENCE [LARGE SCALE GENOMIC DNA]</scope>
    <source>
        <strain evidence="15 16">RCC1871</strain>
    </source>
</reference>
<organism evidence="15 16">
    <name type="scientific">Chloropicon roscoffensis</name>
    <dbReference type="NCBI Taxonomy" id="1461544"/>
    <lineage>
        <taxon>Eukaryota</taxon>
        <taxon>Viridiplantae</taxon>
        <taxon>Chlorophyta</taxon>
        <taxon>Chloropicophyceae</taxon>
        <taxon>Chloropicales</taxon>
        <taxon>Chloropicaceae</taxon>
        <taxon>Chloropicon</taxon>
    </lineage>
</organism>
<dbReference type="PROSITE" id="PS00915">
    <property type="entry name" value="PI3_4_KINASE_1"/>
    <property type="match status" value="1"/>
</dbReference>
<evidence type="ECO:0000259" key="14">
    <source>
        <dbReference type="PROSITE" id="PS51190"/>
    </source>
</evidence>
<dbReference type="PANTHER" id="PTHR11139">
    <property type="entry name" value="ATAXIA TELANGIECTASIA MUTATED ATM -RELATED"/>
    <property type="match status" value="1"/>
</dbReference>
<dbReference type="InterPro" id="IPR050517">
    <property type="entry name" value="DDR_Repair_Kinase"/>
</dbReference>
<dbReference type="PROSITE" id="PS50290">
    <property type="entry name" value="PI3_4_KINASE_3"/>
    <property type="match status" value="1"/>
</dbReference>
<feature type="domain" description="FATC" evidence="14">
    <location>
        <begin position="2538"/>
        <end position="2570"/>
    </location>
</feature>
<dbReference type="GO" id="GO:0005524">
    <property type="term" value="F:ATP binding"/>
    <property type="evidence" value="ECO:0007669"/>
    <property type="project" value="UniProtKB-KW"/>
</dbReference>
<dbReference type="PROSITE" id="PS51190">
    <property type="entry name" value="FATC"/>
    <property type="match status" value="1"/>
</dbReference>
<gene>
    <name evidence="15" type="ORF">HKI87_02g18280</name>
</gene>
<keyword evidence="7 10" id="KW-0067">ATP-binding</keyword>
<evidence type="ECO:0000256" key="2">
    <source>
        <dbReference type="ARBA" id="ARBA00022527"/>
    </source>
</evidence>
<dbReference type="Pfam" id="PF11865">
    <property type="entry name" value="mTOR_dom"/>
    <property type="match status" value="1"/>
</dbReference>
<dbReference type="InterPro" id="IPR016024">
    <property type="entry name" value="ARM-type_fold"/>
</dbReference>
<dbReference type="FunFam" id="3.30.1010.10:FF:000006">
    <property type="entry name" value="Serine/threonine-protein kinase TOR"/>
    <property type="match status" value="1"/>
</dbReference>
<feature type="domain" description="FAT" evidence="13">
    <location>
        <begin position="1432"/>
        <end position="2033"/>
    </location>
</feature>
<dbReference type="SUPFAM" id="SSF48371">
    <property type="entry name" value="ARM repeat"/>
    <property type="match status" value="2"/>
</dbReference>
<evidence type="ECO:0000256" key="5">
    <source>
        <dbReference type="ARBA" id="ARBA00022741"/>
    </source>
</evidence>
<keyword evidence="6 10" id="KW-0418">Kinase</keyword>
<dbReference type="Gene3D" id="3.30.1010.10">
    <property type="entry name" value="Phosphatidylinositol 3-kinase Catalytic Subunit, Chain A, domain 4"/>
    <property type="match status" value="1"/>
</dbReference>
<dbReference type="PROSITE" id="PS51189">
    <property type="entry name" value="FAT"/>
    <property type="match status" value="1"/>
</dbReference>
<evidence type="ECO:0000256" key="10">
    <source>
        <dbReference type="RuleBase" id="RU364109"/>
    </source>
</evidence>
<dbReference type="GO" id="GO:0004674">
    <property type="term" value="F:protein serine/threonine kinase activity"/>
    <property type="evidence" value="ECO:0007669"/>
    <property type="project" value="UniProtKB-KW"/>
</dbReference>
<dbReference type="InterPro" id="IPR003152">
    <property type="entry name" value="FATC_dom"/>
</dbReference>
<feature type="compositionally biased region" description="Low complexity" evidence="11">
    <location>
        <begin position="101"/>
        <end position="121"/>
    </location>
</feature>
<evidence type="ECO:0000256" key="11">
    <source>
        <dbReference type="SAM" id="MobiDB-lite"/>
    </source>
</evidence>
<keyword evidence="2 10" id="KW-0723">Serine/threonine-protein kinase</keyword>